<reference evidence="1 2" key="1">
    <citation type="submission" date="2024-10" db="EMBL/GenBank/DDBJ databases">
        <title>Updated reference genomes for cyclostephanoid diatoms.</title>
        <authorList>
            <person name="Roberts W.R."/>
            <person name="Alverson A.J."/>
        </authorList>
    </citation>
    <scope>NUCLEOTIDE SEQUENCE [LARGE SCALE GENOMIC DNA]</scope>
    <source>
        <strain evidence="1 2">AJA232-27</strain>
    </source>
</reference>
<dbReference type="Proteomes" id="UP001530293">
    <property type="component" value="Unassembled WGS sequence"/>
</dbReference>
<keyword evidence="2" id="KW-1185">Reference proteome</keyword>
<evidence type="ECO:0000313" key="2">
    <source>
        <dbReference type="Proteomes" id="UP001530293"/>
    </source>
</evidence>
<sequence>MKLDFLGSLENAYDFNDANPASTLFLSRLVEQVSPEAISRNIIESFGDLGAGKWRVVYVQECSTSFGFGSLFGSVTSAVVELGIDGSIACHLQCRNPMPYELSVIGNFGTGNDVCVFIPLCNTKLSHR</sequence>
<dbReference type="AlphaFoldDB" id="A0ABD3MEQ1"/>
<organism evidence="1 2">
    <name type="scientific">Discostella pseudostelligera</name>
    <dbReference type="NCBI Taxonomy" id="259834"/>
    <lineage>
        <taxon>Eukaryota</taxon>
        <taxon>Sar</taxon>
        <taxon>Stramenopiles</taxon>
        <taxon>Ochrophyta</taxon>
        <taxon>Bacillariophyta</taxon>
        <taxon>Coscinodiscophyceae</taxon>
        <taxon>Thalassiosirophycidae</taxon>
        <taxon>Stephanodiscales</taxon>
        <taxon>Stephanodiscaceae</taxon>
        <taxon>Discostella</taxon>
    </lineage>
</organism>
<name>A0ABD3MEQ1_9STRA</name>
<dbReference type="EMBL" id="JALLBG020000214">
    <property type="protein sequence ID" value="KAL3759045.1"/>
    <property type="molecule type" value="Genomic_DNA"/>
</dbReference>
<protein>
    <submittedName>
        <fullName evidence="1">Uncharacterized protein</fullName>
    </submittedName>
</protein>
<proteinExistence type="predicted"/>
<comment type="caution">
    <text evidence="1">The sequence shown here is derived from an EMBL/GenBank/DDBJ whole genome shotgun (WGS) entry which is preliminary data.</text>
</comment>
<evidence type="ECO:0000313" key="1">
    <source>
        <dbReference type="EMBL" id="KAL3759045.1"/>
    </source>
</evidence>
<gene>
    <name evidence="1" type="ORF">ACHAWU_008654</name>
</gene>
<accession>A0ABD3MEQ1</accession>